<evidence type="ECO:0000256" key="1">
    <source>
        <dbReference type="SAM" id="MobiDB-lite"/>
    </source>
</evidence>
<sequence length="395" mass="43348">MCSSTPGLEEGEIASSPPPPQLSQKICFFWYHHGTCHRNPANPTRTGKPCPYQHSLDASRDAVLSISKKVSWLHKAACGLPLCPWKDQERKIEKQQQQQMNNVLAACAAGANATMPFENGPAKRKRHPEMDADASPKRSKPEQPEQVIVSQPQHTPAQKKKKQKQAHQRTHTAARHRDDPATAPQSTMAISYDDDDAAQASPPFPTNIDDDQPAQRAKENEEQETCFFWYHGKCARANDIRTNYTCTHTHALTSPPTMVQPPPGYTHFRPCGLEWCPGDARETRSSEGQRRGKAGKNHGEEMRSMLTSRKAALRNKGQLLIRGPIVEDKEVAGDDDGNRERAGSEAPSCGQPEPPPADVDLSIGGVVLARLSGSLKWSVEVAQVATLPTSAQGSL</sequence>
<comment type="caution">
    <text evidence="2">The sequence shown here is derived from an EMBL/GenBank/DDBJ whole genome shotgun (WGS) entry which is preliminary data.</text>
</comment>
<feature type="region of interest" description="Disordered" evidence="1">
    <location>
        <begin position="115"/>
        <end position="220"/>
    </location>
</feature>
<evidence type="ECO:0000313" key="3">
    <source>
        <dbReference type="Proteomes" id="UP001324427"/>
    </source>
</evidence>
<feature type="compositionally biased region" description="Basic and acidic residues" evidence="1">
    <location>
        <begin position="280"/>
        <end position="290"/>
    </location>
</feature>
<evidence type="ECO:0000313" key="2">
    <source>
        <dbReference type="EMBL" id="KAK4548022.1"/>
    </source>
</evidence>
<evidence type="ECO:0008006" key="4">
    <source>
        <dbReference type="Google" id="ProtNLM"/>
    </source>
</evidence>
<feature type="region of interest" description="Disordered" evidence="1">
    <location>
        <begin position="1"/>
        <end position="20"/>
    </location>
</feature>
<reference evidence="2 3" key="1">
    <citation type="submission" date="2021-11" db="EMBL/GenBank/DDBJ databases">
        <title>Black yeast isolated from Biological Soil Crust.</title>
        <authorList>
            <person name="Kurbessoian T."/>
        </authorList>
    </citation>
    <scope>NUCLEOTIDE SEQUENCE [LARGE SCALE GENOMIC DNA]</scope>
    <source>
        <strain evidence="2 3">CCFEE 5522</strain>
    </source>
</reference>
<gene>
    <name evidence="2" type="ORF">LTR36_010742</name>
</gene>
<feature type="compositionally biased region" description="Basic residues" evidence="1">
    <location>
        <begin position="157"/>
        <end position="174"/>
    </location>
</feature>
<feature type="compositionally biased region" description="Basic and acidic residues" evidence="1">
    <location>
        <begin position="128"/>
        <end position="143"/>
    </location>
</feature>
<name>A0AAV9JRK8_9PEZI</name>
<dbReference type="Proteomes" id="UP001324427">
    <property type="component" value="Unassembled WGS sequence"/>
</dbReference>
<feature type="region of interest" description="Disordered" evidence="1">
    <location>
        <begin position="325"/>
        <end position="361"/>
    </location>
</feature>
<feature type="compositionally biased region" description="Basic and acidic residues" evidence="1">
    <location>
        <begin position="325"/>
        <end position="343"/>
    </location>
</feature>
<dbReference type="EMBL" id="JAVFHQ010000009">
    <property type="protein sequence ID" value="KAK4548022.1"/>
    <property type="molecule type" value="Genomic_DNA"/>
</dbReference>
<dbReference type="AlphaFoldDB" id="A0AAV9JRK8"/>
<organism evidence="2 3">
    <name type="scientific">Oleoguttula mirabilis</name>
    <dbReference type="NCBI Taxonomy" id="1507867"/>
    <lineage>
        <taxon>Eukaryota</taxon>
        <taxon>Fungi</taxon>
        <taxon>Dikarya</taxon>
        <taxon>Ascomycota</taxon>
        <taxon>Pezizomycotina</taxon>
        <taxon>Dothideomycetes</taxon>
        <taxon>Dothideomycetidae</taxon>
        <taxon>Mycosphaerellales</taxon>
        <taxon>Teratosphaeriaceae</taxon>
        <taxon>Oleoguttula</taxon>
    </lineage>
</organism>
<feature type="region of interest" description="Disordered" evidence="1">
    <location>
        <begin position="280"/>
        <end position="301"/>
    </location>
</feature>
<proteinExistence type="predicted"/>
<keyword evidence="3" id="KW-1185">Reference proteome</keyword>
<protein>
    <recommendedName>
        <fullName evidence="4">C3H1-type domain-containing protein</fullName>
    </recommendedName>
</protein>
<accession>A0AAV9JRK8</accession>